<accession>A0E3A6</accession>
<evidence type="ECO:0000313" key="3">
    <source>
        <dbReference type="Proteomes" id="UP000000600"/>
    </source>
</evidence>
<dbReference type="GeneID" id="5042955"/>
<dbReference type="EMBL" id="CT868656">
    <property type="protein sequence ID" value="CAK89773.1"/>
    <property type="molecule type" value="Genomic_DNA"/>
</dbReference>
<protein>
    <recommendedName>
        <fullName evidence="4">Transmembrane protein</fullName>
    </recommendedName>
</protein>
<evidence type="ECO:0000313" key="2">
    <source>
        <dbReference type="EMBL" id="CAK89773.1"/>
    </source>
</evidence>
<reference evidence="2 3" key="1">
    <citation type="journal article" date="2006" name="Nature">
        <title>Global trends of whole-genome duplications revealed by the ciliate Paramecium tetraurelia.</title>
        <authorList>
            <consortium name="Genoscope"/>
            <person name="Aury J.-M."/>
            <person name="Jaillon O."/>
            <person name="Duret L."/>
            <person name="Noel B."/>
            <person name="Jubin C."/>
            <person name="Porcel B.M."/>
            <person name="Segurens B."/>
            <person name="Daubin V."/>
            <person name="Anthouard V."/>
            <person name="Aiach N."/>
            <person name="Arnaiz O."/>
            <person name="Billaut A."/>
            <person name="Beisson J."/>
            <person name="Blanc I."/>
            <person name="Bouhouche K."/>
            <person name="Camara F."/>
            <person name="Duharcourt S."/>
            <person name="Guigo R."/>
            <person name="Gogendeau D."/>
            <person name="Katinka M."/>
            <person name="Keller A.-M."/>
            <person name="Kissmehl R."/>
            <person name="Klotz C."/>
            <person name="Koll F."/>
            <person name="Le Moue A."/>
            <person name="Lepere C."/>
            <person name="Malinsky S."/>
            <person name="Nowacki M."/>
            <person name="Nowak J.K."/>
            <person name="Plattner H."/>
            <person name="Poulain J."/>
            <person name="Ruiz F."/>
            <person name="Serrano V."/>
            <person name="Zagulski M."/>
            <person name="Dessen P."/>
            <person name="Betermier M."/>
            <person name="Weissenbach J."/>
            <person name="Scarpelli C."/>
            <person name="Schachter V."/>
            <person name="Sperling L."/>
            <person name="Meyer E."/>
            <person name="Cohen J."/>
            <person name="Wincker P."/>
        </authorList>
    </citation>
    <scope>NUCLEOTIDE SEQUENCE [LARGE SCALE GENOMIC DNA]</scope>
    <source>
        <strain evidence="2 3">Stock d4-2</strain>
    </source>
</reference>
<name>A0E3A6_PARTE</name>
<dbReference type="HOGENOM" id="CLU_2215080_0_0_1"/>
<dbReference type="Proteomes" id="UP000000600">
    <property type="component" value="Unassembled WGS sequence"/>
</dbReference>
<keyword evidence="1" id="KW-1133">Transmembrane helix</keyword>
<keyword evidence="3" id="KW-1185">Reference proteome</keyword>
<dbReference type="RefSeq" id="XP_001457170.1">
    <property type="nucleotide sequence ID" value="XM_001457133.1"/>
</dbReference>
<feature type="transmembrane region" description="Helical" evidence="1">
    <location>
        <begin position="42"/>
        <end position="61"/>
    </location>
</feature>
<evidence type="ECO:0000256" key="1">
    <source>
        <dbReference type="SAM" id="Phobius"/>
    </source>
</evidence>
<organism evidence="2 3">
    <name type="scientific">Paramecium tetraurelia</name>
    <dbReference type="NCBI Taxonomy" id="5888"/>
    <lineage>
        <taxon>Eukaryota</taxon>
        <taxon>Sar</taxon>
        <taxon>Alveolata</taxon>
        <taxon>Ciliophora</taxon>
        <taxon>Intramacronucleata</taxon>
        <taxon>Oligohymenophorea</taxon>
        <taxon>Peniculida</taxon>
        <taxon>Parameciidae</taxon>
        <taxon>Paramecium</taxon>
    </lineage>
</organism>
<proteinExistence type="predicted"/>
<gene>
    <name evidence="2" type="ORF">GSPATT00022946001</name>
</gene>
<sequence>MKIQLQVIANNESKAHNSEQLIIYEFDQISYKVMIVFIYEQIFLFFIVAYSNIIVLTHQFLTSYKLFSFLYSFQKQSVSNDSQTLFVEYYDYIFIYQTQFYSDINQK</sequence>
<dbReference type="AlphaFoldDB" id="A0E3A6"/>
<dbReference type="InParanoid" id="A0E3A6"/>
<keyword evidence="1" id="KW-0472">Membrane</keyword>
<keyword evidence="1" id="KW-0812">Transmembrane</keyword>
<evidence type="ECO:0008006" key="4">
    <source>
        <dbReference type="Google" id="ProtNLM"/>
    </source>
</evidence>
<dbReference type="KEGG" id="ptm:GSPATT00022946001"/>